<evidence type="ECO:0000313" key="2">
    <source>
        <dbReference type="Proteomes" id="UP000824533"/>
    </source>
</evidence>
<proteinExistence type="predicted"/>
<accession>A0ACC1D604</accession>
<dbReference type="EMBL" id="CM034394">
    <property type="protein sequence ID" value="KAJ0179245.1"/>
    <property type="molecule type" value="Genomic_DNA"/>
</dbReference>
<dbReference type="Proteomes" id="UP000824533">
    <property type="component" value="Linkage Group LG08"/>
</dbReference>
<name>A0ACC1D604_9NEOP</name>
<protein>
    <submittedName>
        <fullName evidence="1">Uncharacterized protein</fullName>
    </submittedName>
</protein>
<reference evidence="1 2" key="1">
    <citation type="journal article" date="2021" name="Front. Genet.">
        <title>Chromosome-Level Genome Assembly Reveals Significant Gene Expansion in the Toll and IMD Signaling Pathways of Dendrolimus kikuchii.</title>
        <authorList>
            <person name="Zhou J."/>
            <person name="Wu P."/>
            <person name="Xiong Z."/>
            <person name="Liu N."/>
            <person name="Zhao N."/>
            <person name="Ji M."/>
            <person name="Qiu Y."/>
            <person name="Yang B."/>
        </authorList>
    </citation>
    <scope>NUCLEOTIDE SEQUENCE [LARGE SCALE GENOMIC DNA]</scope>
    <source>
        <strain evidence="1">Ann1</strain>
    </source>
</reference>
<organism evidence="1 2">
    <name type="scientific">Dendrolimus kikuchii</name>
    <dbReference type="NCBI Taxonomy" id="765133"/>
    <lineage>
        <taxon>Eukaryota</taxon>
        <taxon>Metazoa</taxon>
        <taxon>Ecdysozoa</taxon>
        <taxon>Arthropoda</taxon>
        <taxon>Hexapoda</taxon>
        <taxon>Insecta</taxon>
        <taxon>Pterygota</taxon>
        <taxon>Neoptera</taxon>
        <taxon>Endopterygota</taxon>
        <taxon>Lepidoptera</taxon>
        <taxon>Glossata</taxon>
        <taxon>Ditrysia</taxon>
        <taxon>Bombycoidea</taxon>
        <taxon>Lasiocampidae</taxon>
        <taxon>Dendrolimus</taxon>
    </lineage>
</organism>
<sequence>MSDNKNIDSPLERSQLQVGDSKLPESSDASSIAGNVNTKKISSSSERLIKFERAQKCLENAVLVSKRIKEHRKATAELLGRPFEEDEGDTASEMASTMSERTGYSAATDVSTTLSVQDALNIPGISESLANTLKQKELLMERIKHYKEISKRPAKSLTPRKEVKIEPKLETKKNIDNLEVGKLTNTIKDKENAISVMQVKMKALETTILDLQEKINEKDQIIEAKNMATTLMSDTLSKKEKDSLALLEDTKQQMTKMQENFVNMEVEWREEKQRLLKDVEAKDTKISFLEEANSVLEKSRFELSEAHSEILKDLQLKNDEIKNLHEKIETLSQTNIETLSQKEKEDVEEEKGSLEIAGMAELTKKIELLEQLNCQIRQTNKELENKLSSMTEQKPSGGSPSKKGSPMPTRKGARGTASKMKSPWTQLSSESLPQETDKKQMKNEIARLEMLVQSLNKDILDKEYVISQKDELISNLQCAHIKKEEIFINKIDIGVSTTSIEDLVMSKPAKENEKDIDDTEEDRSNESKPEDIESLQDKLRAAEEQIAQLNEDIDSANKNMIKVKSNNKIKLKQMQKTIDSFSKMSDANTEIVRLNDELHQLSQKVAELEEEKGNLQLHLVDYDSGRLTDSDIYKKMVEMENLAEARLRSISILETQKFDLVQELHNLQVKYTEIEDKLADITQLQNDQVCSEIKSVQLEEQIDELTASRKQLELVIENLKLDKEQLNGNIKLVEQEKEDLIHKLESYIQENMELTDKLEKLSAEKVSSAESIEIVESLTTQEKLELEEYNKGIGEDKNDGRQTETSSPTSEHNLENLLEQTAELNNKIKLFEQERQEVMIKMGKLNSENETLHQQINELNNHCTSLQNCIEMFSKEKVELEQLNHDLKQQIEDLKRERIEILKESTENAKPTEELVVVECGALETQNEEKPGGDRGGPARTKSVKQLTKEILKLKNTIKEREAEIADCQMKILSLEEQEQKKNNLLQNTASYEAKIKCLVDENIQLKENLDILKSNKEVEQQLVQYKTAHDVLQQEIQKIHQEYSATINVRDARIAELEKLLQDYEDRLLNYSNTLQQKDKDMSEYVNQITKLNDVSQKLKSTIELLEEEKAKDQNAELVKSLNKQIIVYQKKLNENEEKLRILEDEKAHLLTLKSTLESNRTTLDIELKKLQETFSEKQSLIKELQVEKQRHKEELSSVILQTKERDEEIHEIKLQLRKESIENEKLRDNLTEKEKDLQDLTQHIEEIKATLDKGDSKEILDRITNEKDLLTEQITYSENKNKELMEKFKKLAVNFKKKSSMYTELETSLYETQKLLENKNSQLDQLLIQVETLPALQEKLKHAEEEINRLQSYKVALDQQKSQDINQLQANIQELQIKLTNSYEQATTLTKTIDGLRNDLNAAHEENTLLKTQLELLNKKIAELEIEQKNNMNVVTKVTGLEAEINQKQNELTDLKSKLENSEELRTQTQFGYEAKLQERDLYIENLETEMSKYKNRICRLEESISAMEDRRVSLERKADQLGNYLQEKQKAYAEYTQQEDELINRLAVLMDHDRVVEKQLYEIESENKELQNKVLFVSDENQRLKLALNDMQEHCIKLVDKAGRTDVVEAEISKYQAQLHELDSQLKKISHDHQVLLLQKKHEIEELKSEFNTQIENSIKEKKILSEKYEKVIEHVSQLEQKVHDYKLNIHNLTVNIEELSRINYELNMKGSNTKVVAPDYTEQYVSEINNLNSILNSKNEELSALNNKIETQQLNTVTLTSDFESKILDLNSRLNKSSIEIERLVNEKSVLQHKNDELQKVVVQKEDQLKELMEKQKLTFEMNIPKTEGMVISSTIEALNDDAKELDLTALESQIVSDVDIVEANINYKKISDNLQKQTMDQIDSKSGVQEVIVPKKSYLCYKSDESVQNIADPFNSDEGWGLGESEDTIEVSSDYSYLHEQIHRLKGENEDLRQELDLNKSKLLKALKKLKELKSSNDILTNELNTAKQLSQSSFLDSAIEDELKFNIQELEKKVSEVTADLTKEKREKDSIKKQNEVFNSANDRLTEIKEKLENEIELWKFKFKEANDKLSTVRWEKDSQDSPQRTSQDSSPNRSESHYKIEISKLEKENDELQSMIDLLTAQNTELQEQQSQYKNEISNLNIKLQQSNLNSNMEQIKAELLQANELLSNKLSNIEEQYTKLKQEYNHLKADTERKIDEVESEKKLLETQSYDLQKDLNDLQVSYTENITKVSTLISELNAAKEKLILYEENQKSSQEQHSDSLLQLNSLTENCEKLKDELQAATAKISHLEETNEQIVKRSCGYEERVSELNTKIENLNKENDQLLSNLAELRSTLSTAVDQRGLEIAELWKQHLAQREADFQKMEHELRQQINAAETKYEHLLDNVQSSTQEETNKLIMMEQVSSLQNKLQDKEEHVQNLQNRCGDLMQQIDMLRSEMEDEKVAHDNKLLEQQEEYEKMLQELISKNQNELDTCHQALTNTQNELVASKTSADELIKQNADLQNKLIEADARISDLTTQLTIKNNEIYQKTHEYSVAIGHRNEEFETVRQQLLEYEKKVDDISYEKESELAILRLKLHEVENRSDTLRKELESEKSNLIEALNEKITECTNFSRQIVELNQALEDHSKKSTEMQTALESQEIEIVSLNDEITNLQNMLRTSNSKIQKHVSFASDTKPGDSEGDNSGLLLNKELLDAVPRAELDLALYMLHQRDVRCEELTMELTQLLEERDTLQLRLSDSLRSNEDLKAKVKSSGLDDLVESSSETISDLPSFNVEREQHFVDTHRGQTSRNSSISDPDGDKPKLQAKLSELRGVRHSRDVRLRQESEQRQMELRLLQSDVANLPSEAVEQLAQAHHTLSRDSQSTSTVLLNWLRGKSTPKVVHM</sequence>
<evidence type="ECO:0000313" key="1">
    <source>
        <dbReference type="EMBL" id="KAJ0179245.1"/>
    </source>
</evidence>
<gene>
    <name evidence="1" type="ORF">K1T71_004957</name>
</gene>
<keyword evidence="2" id="KW-1185">Reference proteome</keyword>
<comment type="caution">
    <text evidence="1">The sequence shown here is derived from an EMBL/GenBank/DDBJ whole genome shotgun (WGS) entry which is preliminary data.</text>
</comment>